<keyword evidence="3" id="KW-0645">Protease</keyword>
<dbReference type="Proteomes" id="UP000309544">
    <property type="component" value="Unassembled WGS sequence"/>
</dbReference>
<dbReference type="GO" id="GO:0006508">
    <property type="term" value="P:proteolysis"/>
    <property type="evidence" value="ECO:0007669"/>
    <property type="project" value="UniProtKB-KW"/>
</dbReference>
<dbReference type="GO" id="GO:0008237">
    <property type="term" value="F:metallopeptidase activity"/>
    <property type="evidence" value="ECO:0007669"/>
    <property type="project" value="UniProtKB-KW"/>
</dbReference>
<dbReference type="PANTHER" id="PTHR36435">
    <property type="entry name" value="SLR1288 PROTEIN"/>
    <property type="match status" value="1"/>
</dbReference>
<keyword evidence="4" id="KW-1185">Reference proteome</keyword>
<feature type="transmembrane region" description="Helical" evidence="1">
    <location>
        <begin position="138"/>
        <end position="163"/>
    </location>
</feature>
<keyword evidence="1" id="KW-0812">Transmembrane</keyword>
<dbReference type="EMBL" id="VDCI01000004">
    <property type="protein sequence ID" value="TNJ36604.1"/>
    <property type="molecule type" value="Genomic_DNA"/>
</dbReference>
<evidence type="ECO:0000259" key="2">
    <source>
        <dbReference type="Pfam" id="PF02517"/>
    </source>
</evidence>
<keyword evidence="3" id="KW-0482">Metalloprotease</keyword>
<dbReference type="InterPro" id="IPR003675">
    <property type="entry name" value="Rce1/LyrA-like_dom"/>
</dbReference>
<dbReference type="GO" id="GO:0004175">
    <property type="term" value="F:endopeptidase activity"/>
    <property type="evidence" value="ECO:0007669"/>
    <property type="project" value="UniProtKB-ARBA"/>
</dbReference>
<dbReference type="PANTHER" id="PTHR36435:SF1">
    <property type="entry name" value="CAAX AMINO TERMINAL PROTEASE FAMILY PROTEIN"/>
    <property type="match status" value="1"/>
</dbReference>
<dbReference type="AlphaFoldDB" id="A0A5C4RZQ0"/>
<keyword evidence="1" id="KW-1133">Transmembrane helix</keyword>
<evidence type="ECO:0000313" key="4">
    <source>
        <dbReference type="Proteomes" id="UP000309544"/>
    </source>
</evidence>
<feature type="transmembrane region" description="Helical" evidence="1">
    <location>
        <begin position="249"/>
        <end position="265"/>
    </location>
</feature>
<feature type="transmembrane region" description="Helical" evidence="1">
    <location>
        <begin position="222"/>
        <end position="243"/>
    </location>
</feature>
<protein>
    <submittedName>
        <fullName evidence="3">CPBP family intramembrane metalloprotease</fullName>
    </submittedName>
</protein>
<keyword evidence="1" id="KW-0472">Membrane</keyword>
<accession>A0A5C4RZQ0</accession>
<evidence type="ECO:0000256" key="1">
    <source>
        <dbReference type="SAM" id="Phobius"/>
    </source>
</evidence>
<feature type="transmembrane region" description="Helical" evidence="1">
    <location>
        <begin position="270"/>
        <end position="290"/>
    </location>
</feature>
<dbReference type="Pfam" id="PF02517">
    <property type="entry name" value="Rce1-like"/>
    <property type="match status" value="1"/>
</dbReference>
<name>A0A5C4RZQ0_PROVB</name>
<sequence>MVTSCSPVSAPAAMRVHFSVPPQVRAELINAMFMNDNVMTSGEYSKERRRAFFRSSVALLLLLALYPFTGMFLMALFAPESVGMGREEFLGPEMAGKIRLVQIVGQLLVLAAPAWFLARYQPALGGLGLGGAVPWRDVGLAVLAVTLLQPFLFTFMELIAMALERMGPFGRGLLDGQEALEEFLLFLTRWNGPFEFLFVVVMIAVVPALTEELFFRGYVQRSYAMAIGPLPALLVTGVVFAMFHMSPVNFLPLMLMGWFLGWVLWKSGHLLVAIAVHFSNNFMSLLWIEYERSHSGLGEFDGADVLATFWWWPLLLGTLLGFVVVMRAFGNRGKVG</sequence>
<feature type="transmembrane region" description="Helical" evidence="1">
    <location>
        <begin position="190"/>
        <end position="210"/>
    </location>
</feature>
<feature type="transmembrane region" description="Helical" evidence="1">
    <location>
        <begin position="98"/>
        <end position="118"/>
    </location>
</feature>
<reference evidence="3 4" key="1">
    <citation type="submission" date="2019-05" db="EMBL/GenBank/DDBJ databases">
        <title>Draft Whole-Genome sequence of the green sulfur bacterium Prosthecochloris vibrioformis DSM 260.</title>
        <authorList>
            <person name="Meyer T.E."/>
            <person name="Kyndt J.A."/>
        </authorList>
    </citation>
    <scope>NUCLEOTIDE SEQUENCE [LARGE SCALE GENOMIC DNA]</scope>
    <source>
        <strain evidence="3 4">DSM 260</strain>
    </source>
</reference>
<keyword evidence="3" id="KW-0378">Hydrolase</keyword>
<feature type="domain" description="CAAX prenyl protease 2/Lysostaphin resistance protein A-like" evidence="2">
    <location>
        <begin position="195"/>
        <end position="283"/>
    </location>
</feature>
<evidence type="ECO:0000313" key="3">
    <source>
        <dbReference type="EMBL" id="TNJ36604.1"/>
    </source>
</evidence>
<dbReference type="InterPro" id="IPR052710">
    <property type="entry name" value="CAAX_protease"/>
</dbReference>
<dbReference type="GO" id="GO:0080120">
    <property type="term" value="P:CAAX-box protein maturation"/>
    <property type="evidence" value="ECO:0007669"/>
    <property type="project" value="UniProtKB-ARBA"/>
</dbReference>
<feature type="transmembrane region" description="Helical" evidence="1">
    <location>
        <begin position="57"/>
        <end position="78"/>
    </location>
</feature>
<comment type="caution">
    <text evidence="3">The sequence shown here is derived from an EMBL/GenBank/DDBJ whole genome shotgun (WGS) entry which is preliminary data.</text>
</comment>
<gene>
    <name evidence="3" type="ORF">FGF68_05920</name>
</gene>
<proteinExistence type="predicted"/>
<organism evidence="3 4">
    <name type="scientific">Prosthecochloris vibrioformis</name>
    <name type="common">Chlorobium vibrioforme</name>
    <dbReference type="NCBI Taxonomy" id="1098"/>
    <lineage>
        <taxon>Bacteria</taxon>
        <taxon>Pseudomonadati</taxon>
        <taxon>Chlorobiota</taxon>
        <taxon>Chlorobiia</taxon>
        <taxon>Chlorobiales</taxon>
        <taxon>Chlorobiaceae</taxon>
        <taxon>Prosthecochloris</taxon>
    </lineage>
</organism>
<feature type="transmembrane region" description="Helical" evidence="1">
    <location>
        <begin position="310"/>
        <end position="330"/>
    </location>
</feature>